<comment type="caution">
    <text evidence="1">The sequence shown here is derived from an EMBL/GenBank/DDBJ whole genome shotgun (WGS) entry which is preliminary data.</text>
</comment>
<gene>
    <name evidence="1" type="ORF">LIER_24930</name>
</gene>
<dbReference type="Proteomes" id="UP001454036">
    <property type="component" value="Unassembled WGS sequence"/>
</dbReference>
<dbReference type="InterPro" id="IPR012337">
    <property type="entry name" value="RNaseH-like_sf"/>
</dbReference>
<keyword evidence="2" id="KW-1185">Reference proteome</keyword>
<evidence type="ECO:0000313" key="2">
    <source>
        <dbReference type="Proteomes" id="UP001454036"/>
    </source>
</evidence>
<protein>
    <submittedName>
        <fullName evidence="1">Uncharacterized protein</fullName>
    </submittedName>
</protein>
<dbReference type="SUPFAM" id="SSF53098">
    <property type="entry name" value="Ribonuclease H-like"/>
    <property type="match status" value="1"/>
</dbReference>
<dbReference type="AlphaFoldDB" id="A0AAV3R6X5"/>
<dbReference type="EMBL" id="BAABME010007371">
    <property type="protein sequence ID" value="GAA0170732.1"/>
    <property type="molecule type" value="Genomic_DNA"/>
</dbReference>
<name>A0AAV3R6X5_LITER</name>
<dbReference type="PANTHER" id="PTHR45835:SF108">
    <property type="entry name" value="INTEGRASE ZINC-BINDING DOMAIN-CONTAINING PROTEIN"/>
    <property type="match status" value="1"/>
</dbReference>
<organism evidence="1 2">
    <name type="scientific">Lithospermum erythrorhizon</name>
    <name type="common">Purple gromwell</name>
    <name type="synonym">Lithospermum officinale var. erythrorhizon</name>
    <dbReference type="NCBI Taxonomy" id="34254"/>
    <lineage>
        <taxon>Eukaryota</taxon>
        <taxon>Viridiplantae</taxon>
        <taxon>Streptophyta</taxon>
        <taxon>Embryophyta</taxon>
        <taxon>Tracheophyta</taxon>
        <taxon>Spermatophyta</taxon>
        <taxon>Magnoliopsida</taxon>
        <taxon>eudicotyledons</taxon>
        <taxon>Gunneridae</taxon>
        <taxon>Pentapetalae</taxon>
        <taxon>asterids</taxon>
        <taxon>lamiids</taxon>
        <taxon>Boraginales</taxon>
        <taxon>Boraginaceae</taxon>
        <taxon>Boraginoideae</taxon>
        <taxon>Lithospermeae</taxon>
        <taxon>Lithospermum</taxon>
    </lineage>
</organism>
<dbReference type="PANTHER" id="PTHR45835">
    <property type="entry name" value="YALI0A06105P"/>
    <property type="match status" value="1"/>
</dbReference>
<dbReference type="InterPro" id="IPR036397">
    <property type="entry name" value="RNaseH_sf"/>
</dbReference>
<dbReference type="GO" id="GO:0003676">
    <property type="term" value="F:nucleic acid binding"/>
    <property type="evidence" value="ECO:0007669"/>
    <property type="project" value="InterPro"/>
</dbReference>
<evidence type="ECO:0000313" key="1">
    <source>
        <dbReference type="EMBL" id="GAA0170732.1"/>
    </source>
</evidence>
<accession>A0AAV3R6X5</accession>
<dbReference type="Gene3D" id="3.30.420.10">
    <property type="entry name" value="Ribonuclease H-like superfamily/Ribonuclease H"/>
    <property type="match status" value="1"/>
</dbReference>
<proteinExistence type="predicted"/>
<reference evidence="1 2" key="1">
    <citation type="submission" date="2024-01" db="EMBL/GenBank/DDBJ databases">
        <title>The complete chloroplast genome sequence of Lithospermum erythrorhizon: insights into the phylogenetic relationship among Boraginaceae species and the maternal lineages of purple gromwells.</title>
        <authorList>
            <person name="Okada T."/>
            <person name="Watanabe K."/>
        </authorList>
    </citation>
    <scope>NUCLEOTIDE SEQUENCE [LARGE SCALE GENOMIC DNA]</scope>
</reference>
<sequence length="87" mass="10491">MDFVFGLPRTLRKNDGIWVMVDRLSKSSHFLPIKSTHGPEHLARLYIDQIMRLHGVPIERKKCYKIEEATWEREEDVRNRYPHLFEI</sequence>